<dbReference type="Pfam" id="PF01105">
    <property type="entry name" value="EMP24_GP25L"/>
    <property type="match status" value="1"/>
</dbReference>
<sequence length="187" mass="21600">MICLFFIIASILAWRSGMVLQPKQHEILYERVPAEGLQFALELSLVSQGELGYCVTHPTDITKSDRGFKILTTGNMTARYTGKGDYKIELVNSGSEPIFINMTTYVDREHVADDDKENIKEIVKNLRIELKNIYDWNMKLKDMKEVNIRTIKKIKKWCTLLCLVPICYVLIGVVKHRAMKNLFANRK</sequence>
<reference evidence="3 4" key="1">
    <citation type="submission" date="2019-01" db="EMBL/GenBank/DDBJ databases">
        <title>Genomes sequencing and comparative genomics of infectious freshwater microsporidia, Cucumispora dikerogammari and Thelohania contejeani.</title>
        <authorList>
            <person name="Cormier A."/>
            <person name="Giraud I."/>
            <person name="Wattier R."/>
            <person name="Teixeira M."/>
            <person name="Grandjean F."/>
            <person name="Rigaud T."/>
            <person name="Cordaux R."/>
        </authorList>
    </citation>
    <scope>NUCLEOTIDE SEQUENCE [LARGE SCALE GENOMIC DNA]</scope>
    <source>
        <strain evidence="3">T1</strain>
        <tissue evidence="3">Spores</tissue>
    </source>
</reference>
<feature type="transmembrane region" description="Helical" evidence="1">
    <location>
        <begin position="154"/>
        <end position="174"/>
    </location>
</feature>
<comment type="caution">
    <text evidence="3">The sequence shown here is derived from an EMBL/GenBank/DDBJ whole genome shotgun (WGS) entry which is preliminary data.</text>
</comment>
<gene>
    <name evidence="3" type="ORF">TCON_2260</name>
</gene>
<keyword evidence="1" id="KW-0472">Membrane</keyword>
<evidence type="ECO:0000256" key="1">
    <source>
        <dbReference type="SAM" id="Phobius"/>
    </source>
</evidence>
<keyword evidence="4" id="KW-1185">Reference proteome</keyword>
<keyword evidence="1" id="KW-0812">Transmembrane</keyword>
<dbReference type="Proteomes" id="UP001516464">
    <property type="component" value="Unassembled WGS sequence"/>
</dbReference>
<organism evidence="3 4">
    <name type="scientific">Astathelohania contejeani</name>
    <dbReference type="NCBI Taxonomy" id="164912"/>
    <lineage>
        <taxon>Eukaryota</taxon>
        <taxon>Fungi</taxon>
        <taxon>Fungi incertae sedis</taxon>
        <taxon>Microsporidia</taxon>
        <taxon>Astathelohaniidae</taxon>
        <taxon>Astathelohania</taxon>
    </lineage>
</organism>
<feature type="domain" description="GOLD" evidence="2">
    <location>
        <begin position="20"/>
        <end position="183"/>
    </location>
</feature>
<keyword evidence="1" id="KW-1133">Transmembrane helix</keyword>
<evidence type="ECO:0000313" key="3">
    <source>
        <dbReference type="EMBL" id="KAF7682514.1"/>
    </source>
</evidence>
<evidence type="ECO:0000259" key="2">
    <source>
        <dbReference type="Pfam" id="PF01105"/>
    </source>
</evidence>
<accession>A0ABQ7HWI4</accession>
<protein>
    <recommendedName>
        <fullName evidence="2">GOLD domain-containing protein</fullName>
    </recommendedName>
</protein>
<dbReference type="InterPro" id="IPR009038">
    <property type="entry name" value="GOLD_dom"/>
</dbReference>
<evidence type="ECO:0000313" key="4">
    <source>
        <dbReference type="Proteomes" id="UP001516464"/>
    </source>
</evidence>
<dbReference type="EMBL" id="SBIQ01000238">
    <property type="protein sequence ID" value="KAF7682514.1"/>
    <property type="molecule type" value="Genomic_DNA"/>
</dbReference>
<proteinExistence type="predicted"/>
<name>A0ABQ7HWI4_9MICR</name>